<dbReference type="InterPro" id="IPR002347">
    <property type="entry name" value="SDR_fam"/>
</dbReference>
<dbReference type="InterPro" id="IPR036409">
    <property type="entry name" value="Aldolase_II/adducin_N_sf"/>
</dbReference>
<dbReference type="Proteomes" id="UP000197596">
    <property type="component" value="Unassembled WGS sequence"/>
</dbReference>
<dbReference type="InterPro" id="IPR036291">
    <property type="entry name" value="NAD(P)-bd_dom_sf"/>
</dbReference>
<gene>
    <name evidence="5" type="ORF">CEJ42_10995</name>
    <name evidence="4" type="ORF">HNO84_02740</name>
</gene>
<dbReference type="InterPro" id="IPR013454">
    <property type="entry name" value="Bifunc_RhaD/ADH"/>
</dbReference>
<dbReference type="PANTHER" id="PTHR43669:SF8">
    <property type="entry name" value="SHORT-CHAIN TYPE DEHYDROGENASE_REDUCTASE-RELATED"/>
    <property type="match status" value="1"/>
</dbReference>
<dbReference type="FunFam" id="3.40.50.720:FF:000084">
    <property type="entry name" value="Short-chain dehydrogenase reductase"/>
    <property type="match status" value="1"/>
</dbReference>
<dbReference type="NCBIfam" id="NF006189">
    <property type="entry name" value="PRK08324.1-3"/>
    <property type="match status" value="1"/>
</dbReference>
<dbReference type="SUPFAM" id="SSF53639">
    <property type="entry name" value="AraD/HMP-PK domain-like"/>
    <property type="match status" value="1"/>
</dbReference>
<dbReference type="Pfam" id="PF00596">
    <property type="entry name" value="Aldolase_II"/>
    <property type="match status" value="1"/>
</dbReference>
<name>A0A246WSI3_9BURK</name>
<keyword evidence="7" id="KW-1185">Reference proteome</keyword>
<dbReference type="EMBL" id="JABFMT010000002">
    <property type="protein sequence ID" value="NUU00501.1"/>
    <property type="molecule type" value="Genomic_DNA"/>
</dbReference>
<evidence type="ECO:0000259" key="3">
    <source>
        <dbReference type="SMART" id="SM01007"/>
    </source>
</evidence>
<keyword evidence="2" id="KW-0560">Oxidoreductase</keyword>
<dbReference type="Pfam" id="PF13561">
    <property type="entry name" value="adh_short_C2"/>
    <property type="match status" value="1"/>
</dbReference>
<organism evidence="5 6">
    <name type="scientific">Herbaspirillum robiniae</name>
    <dbReference type="NCBI Taxonomy" id="2014887"/>
    <lineage>
        <taxon>Bacteria</taxon>
        <taxon>Pseudomonadati</taxon>
        <taxon>Pseudomonadota</taxon>
        <taxon>Betaproteobacteria</taxon>
        <taxon>Burkholderiales</taxon>
        <taxon>Oxalobacteraceae</taxon>
        <taxon>Herbaspirillum</taxon>
    </lineage>
</organism>
<dbReference type="InterPro" id="IPR001303">
    <property type="entry name" value="Aldolase_II/adducin_N"/>
</dbReference>
<dbReference type="CDD" id="cd08943">
    <property type="entry name" value="R1PA_ADH_SDR_c"/>
    <property type="match status" value="1"/>
</dbReference>
<reference evidence="5 6" key="1">
    <citation type="submission" date="2017-06" db="EMBL/GenBank/DDBJ databases">
        <title>Herbaspirillum phytohormonus sp. nov., isolated from the root nodule of Robinia pseudoacacia in lead-zinc mine.</title>
        <authorList>
            <person name="Fan M."/>
            <person name="Lin Y."/>
        </authorList>
    </citation>
    <scope>NUCLEOTIDE SEQUENCE [LARGE SCALE GENOMIC DNA]</scope>
    <source>
        <strain evidence="5 6">HZ10</strain>
    </source>
</reference>
<dbReference type="GO" id="GO:0016491">
    <property type="term" value="F:oxidoreductase activity"/>
    <property type="evidence" value="ECO:0007669"/>
    <property type="project" value="UniProtKB-KW"/>
</dbReference>
<dbReference type="EMBL" id="NJGU01000005">
    <property type="protein sequence ID" value="OWY29362.1"/>
    <property type="molecule type" value="Genomic_DNA"/>
</dbReference>
<evidence type="ECO:0000256" key="2">
    <source>
        <dbReference type="ARBA" id="ARBA00023002"/>
    </source>
</evidence>
<dbReference type="PRINTS" id="PR00080">
    <property type="entry name" value="SDRFAMILY"/>
</dbReference>
<dbReference type="Gene3D" id="3.40.50.720">
    <property type="entry name" value="NAD(P)-binding Rossmann-like Domain"/>
    <property type="match status" value="1"/>
</dbReference>
<evidence type="ECO:0000313" key="5">
    <source>
        <dbReference type="EMBL" id="OWY29362.1"/>
    </source>
</evidence>
<comment type="caution">
    <text evidence="5">The sequence shown here is derived from an EMBL/GenBank/DDBJ whole genome shotgun (WGS) entry which is preliminary data.</text>
</comment>
<dbReference type="Gene3D" id="3.40.225.10">
    <property type="entry name" value="Class II aldolase/adducin N-terminal domain"/>
    <property type="match status" value="1"/>
</dbReference>
<proteinExistence type="inferred from homology"/>
<evidence type="ECO:0000313" key="6">
    <source>
        <dbReference type="Proteomes" id="UP000197596"/>
    </source>
</evidence>
<reference evidence="4 7" key="2">
    <citation type="journal article" date="2020" name="Front. Plant Sci.">
        <title>Isolation of Rhizosphere Bacteria That Improve Quality and Water Stress Tolerance in Greenhouse Ornamentals.</title>
        <authorList>
            <person name="Nordstedt N.P."/>
            <person name="Jones M.L."/>
        </authorList>
    </citation>
    <scope>NUCLEOTIDE SEQUENCE [LARGE SCALE GENOMIC DNA]</scope>
    <source>
        <strain evidence="4 7">C6C2</strain>
    </source>
</reference>
<dbReference type="OrthoDB" id="9774430at2"/>
<protein>
    <submittedName>
        <fullName evidence="5">Bifunctional rhamnulose-1-phosphate aldolase/short-chain dehydrogenase</fullName>
    </submittedName>
</protein>
<dbReference type="NCBIfam" id="TIGR02632">
    <property type="entry name" value="RhaD_aldol-ADH"/>
    <property type="match status" value="1"/>
</dbReference>
<comment type="similarity">
    <text evidence="1">Belongs to the short-chain dehydrogenases/reductases (SDR) family.</text>
</comment>
<evidence type="ECO:0000256" key="1">
    <source>
        <dbReference type="ARBA" id="ARBA00006484"/>
    </source>
</evidence>
<evidence type="ECO:0000313" key="7">
    <source>
        <dbReference type="Proteomes" id="UP000536746"/>
    </source>
</evidence>
<dbReference type="PRINTS" id="PR00081">
    <property type="entry name" value="GDHRDH"/>
</dbReference>
<feature type="domain" description="Class II aldolase/adducin N-terminal" evidence="3">
    <location>
        <begin position="38"/>
        <end position="240"/>
    </location>
</feature>
<dbReference type="SUPFAM" id="SSF51735">
    <property type="entry name" value="NAD(P)-binding Rossmann-fold domains"/>
    <property type="match status" value="1"/>
</dbReference>
<dbReference type="SMART" id="SM01007">
    <property type="entry name" value="Aldolase_II"/>
    <property type="match status" value="1"/>
</dbReference>
<dbReference type="RefSeq" id="WP_079216702.1">
    <property type="nucleotide sequence ID" value="NZ_CP018845.1"/>
</dbReference>
<evidence type="ECO:0000313" key="4">
    <source>
        <dbReference type="EMBL" id="NUU00501.1"/>
    </source>
</evidence>
<dbReference type="AlphaFoldDB" id="A0A246WSI3"/>
<accession>A0A246WSI3</accession>
<sequence>MTTAFSSASDAAPAKAGKQSIVSAWDDAHAATLDEAHLLLYRSNLLGADKAITNFGGGNTSAKIPMTDPLSGEQVEVLWVKGSGGDLGSIRLDGFATLYMDKLNALRGRYRGLEHEDEMVGYLPHCTFNLNGRAASIDTPLHAYIPRRHVDHMHPDALIAIAACKNSRALTAQIFEGELGWLPWQRPGYDLGLKLEQMVREQPALKGIVLEGHGLFTWGDTAKSCYENTLNVIRRADAWLGSNATGAAFGGQRHAALPNGERAALAARLMPLLRGKISQAEYKLGHFDDSAAVLEFVCSNDLQALAALGTSCPDHFLRTKIRPLVLDYTPEAPDFDALVAGLDDALEAYRKDYAAYYQRCARANSPAMRDPNPVIYLIPGVGMLSFAKDKATARIAGEFYINAINVMRGANGVDAYVGLPEQEAFDIEYWLLEEAKLQRMPKPKSLAGRVALVTGGAGGIGQAVARQLLAEGACVMLTDIDQSALDSACQALSRQAGSDAVAAVRADITREDDVAGVIDNVALRFGGIDLLVSNAGIASASPLEDTSLETWQRNMSVLATGYFLVSRSAFRSMTSQGLGGSIVYVASKNGLVASAGASAYCTAKAAEIHLARCIALEGAPHGIRVNVVNPDAVIRGSRIWDGKWKEERAASNKIGSDDIEEFYRQRSLLKRSVLPEDIAEAVYFFASEKSAKSTGNILNVDAGNAGAFTR</sequence>
<dbReference type="Proteomes" id="UP000536746">
    <property type="component" value="Unassembled WGS sequence"/>
</dbReference>
<dbReference type="PANTHER" id="PTHR43669">
    <property type="entry name" value="5-KETO-D-GLUCONATE 5-REDUCTASE"/>
    <property type="match status" value="1"/>
</dbReference>